<organism evidence="2 3">
    <name type="scientific">Leptospira limi</name>
    <dbReference type="NCBI Taxonomy" id="2950023"/>
    <lineage>
        <taxon>Bacteria</taxon>
        <taxon>Pseudomonadati</taxon>
        <taxon>Spirochaetota</taxon>
        <taxon>Spirochaetia</taxon>
        <taxon>Leptospirales</taxon>
        <taxon>Leptospiraceae</taxon>
        <taxon>Leptospira</taxon>
    </lineage>
</organism>
<accession>A0ABT3LZM1</accession>
<gene>
    <name evidence="2" type="ORF">ND812_11915</name>
</gene>
<feature type="transmembrane region" description="Helical" evidence="1">
    <location>
        <begin position="49"/>
        <end position="68"/>
    </location>
</feature>
<dbReference type="EMBL" id="JAMQPV010000001">
    <property type="protein sequence ID" value="MCW7462798.1"/>
    <property type="molecule type" value="Genomic_DNA"/>
</dbReference>
<feature type="transmembrane region" description="Helical" evidence="1">
    <location>
        <begin position="7"/>
        <end position="29"/>
    </location>
</feature>
<protein>
    <submittedName>
        <fullName evidence="2">Uncharacterized protein</fullName>
    </submittedName>
</protein>
<dbReference type="Proteomes" id="UP001209737">
    <property type="component" value="Unassembled WGS sequence"/>
</dbReference>
<keyword evidence="1" id="KW-0472">Membrane</keyword>
<proteinExistence type="predicted"/>
<sequence length="89" mass="10438">MKSENKILNFLHKFGIAIFFLGFIADAILQYFERAPEVKILGDNSFPAFWSLSILGIIFIASPIYPTAWEKWRTRNSFGTWPQLKRKRK</sequence>
<keyword evidence="1" id="KW-0812">Transmembrane</keyword>
<evidence type="ECO:0000313" key="2">
    <source>
        <dbReference type="EMBL" id="MCW7462798.1"/>
    </source>
</evidence>
<evidence type="ECO:0000256" key="1">
    <source>
        <dbReference type="SAM" id="Phobius"/>
    </source>
</evidence>
<dbReference type="RefSeq" id="WP_100729028.1">
    <property type="nucleotide sequence ID" value="NZ_JAMQPV010000001.1"/>
</dbReference>
<reference evidence="2 3" key="1">
    <citation type="submission" date="2022-06" db="EMBL/GenBank/DDBJ databases">
        <title>Leptospira isolates from biofilms formed at urban environments.</title>
        <authorList>
            <person name="Ribeiro P.S."/>
            <person name="Sousa T."/>
            <person name="Carvalho N."/>
            <person name="Aburjaile F."/>
            <person name="Neves F."/>
            <person name="Oliveira D."/>
            <person name="Blanco L."/>
            <person name="Lima J."/>
            <person name="Costa F."/>
            <person name="Brenig B."/>
            <person name="Soares S."/>
            <person name="Ramos R."/>
            <person name="Goes-Neto A."/>
            <person name="Matiuzzi M."/>
            <person name="Azevedo V."/>
            <person name="Ristow P."/>
        </authorList>
    </citation>
    <scope>NUCLEOTIDE SEQUENCE [LARGE SCALE GENOMIC DNA]</scope>
    <source>
        <strain evidence="2 3">VSF25</strain>
    </source>
</reference>
<name>A0ABT3LZM1_9LEPT</name>
<keyword evidence="1" id="KW-1133">Transmembrane helix</keyword>
<comment type="caution">
    <text evidence="2">The sequence shown here is derived from an EMBL/GenBank/DDBJ whole genome shotgun (WGS) entry which is preliminary data.</text>
</comment>
<evidence type="ECO:0000313" key="3">
    <source>
        <dbReference type="Proteomes" id="UP001209737"/>
    </source>
</evidence>
<keyword evidence="3" id="KW-1185">Reference proteome</keyword>